<dbReference type="Pfam" id="PF00903">
    <property type="entry name" value="Glyoxalase"/>
    <property type="match status" value="1"/>
</dbReference>
<dbReference type="InterPro" id="IPR037523">
    <property type="entry name" value="VOC_core"/>
</dbReference>
<gene>
    <name evidence="2" type="ORF">BSQ33_01935</name>
</gene>
<sequence>MFSHIVVGSNDIEKSKTFYDAILATLDYPAGVIDEKGRCMYANSEGILIVTPPINGQEATPGNGMTIGFNVSSPEQADAWHQAGVENGGVTCEDPPGVRAYGERKLYLAYLRDPSGNKLCAVYRIAS</sequence>
<dbReference type="CDD" id="cd07262">
    <property type="entry name" value="VOC_like"/>
    <property type="match status" value="1"/>
</dbReference>
<dbReference type="Proteomes" id="UP000196708">
    <property type="component" value="Chromosome 1"/>
</dbReference>
<dbReference type="AlphaFoldDB" id="A0A1Z2SBQ5"/>
<proteinExistence type="predicted"/>
<reference evidence="2 3" key="1">
    <citation type="submission" date="2016-12" db="EMBL/GenBank/DDBJ databases">
        <authorList>
            <person name="Song W.-J."/>
            <person name="Kurnit D.M."/>
        </authorList>
    </citation>
    <scope>NUCLEOTIDE SEQUENCE [LARGE SCALE GENOMIC DNA]</scope>
    <source>
        <strain evidence="2 3">ATCC 43942</strain>
    </source>
</reference>
<dbReference type="PROSITE" id="PS51819">
    <property type="entry name" value="VOC"/>
    <property type="match status" value="1"/>
</dbReference>
<organism evidence="2 3">
    <name type="scientific">Vibrio gazogenes</name>
    <dbReference type="NCBI Taxonomy" id="687"/>
    <lineage>
        <taxon>Bacteria</taxon>
        <taxon>Pseudomonadati</taxon>
        <taxon>Pseudomonadota</taxon>
        <taxon>Gammaproteobacteria</taxon>
        <taxon>Vibrionales</taxon>
        <taxon>Vibrionaceae</taxon>
        <taxon>Vibrio</taxon>
    </lineage>
</organism>
<dbReference type="SUPFAM" id="SSF54593">
    <property type="entry name" value="Glyoxalase/Bleomycin resistance protein/Dihydroxybiphenyl dioxygenase"/>
    <property type="match status" value="1"/>
</dbReference>
<evidence type="ECO:0000259" key="1">
    <source>
        <dbReference type="PROSITE" id="PS51819"/>
    </source>
</evidence>
<dbReference type="InterPro" id="IPR029068">
    <property type="entry name" value="Glyas_Bleomycin-R_OHBP_Dase"/>
</dbReference>
<name>A0A1Z2SBQ5_VIBGA</name>
<dbReference type="EMBL" id="CP018835">
    <property type="protein sequence ID" value="ASA54613.1"/>
    <property type="molecule type" value="Genomic_DNA"/>
</dbReference>
<dbReference type="KEGG" id="vga:BSQ33_01935"/>
<dbReference type="OrthoDB" id="9800438at2"/>
<protein>
    <submittedName>
        <fullName evidence="2">Glyoxalase</fullName>
    </submittedName>
</protein>
<dbReference type="PANTHER" id="PTHR35006:SF1">
    <property type="entry name" value="BLL2941 PROTEIN"/>
    <property type="match status" value="1"/>
</dbReference>
<accession>A0A1Z2SBQ5</accession>
<feature type="domain" description="VOC" evidence="1">
    <location>
        <begin position="1"/>
        <end position="124"/>
    </location>
</feature>
<dbReference type="RefSeq" id="WP_021021273.1">
    <property type="nucleotide sequence ID" value="NZ_CP018835.1"/>
</dbReference>
<evidence type="ECO:0000313" key="2">
    <source>
        <dbReference type="EMBL" id="ASA54613.1"/>
    </source>
</evidence>
<dbReference type="PANTHER" id="PTHR35006">
    <property type="entry name" value="GLYOXALASE FAMILY PROTEIN (AFU_ORTHOLOGUE AFUA_5G14830)"/>
    <property type="match status" value="1"/>
</dbReference>
<dbReference type="InterPro" id="IPR004360">
    <property type="entry name" value="Glyas_Fos-R_dOase_dom"/>
</dbReference>
<dbReference type="Gene3D" id="3.10.180.10">
    <property type="entry name" value="2,3-Dihydroxybiphenyl 1,2-Dioxygenase, domain 1"/>
    <property type="match status" value="1"/>
</dbReference>
<evidence type="ECO:0000313" key="3">
    <source>
        <dbReference type="Proteomes" id="UP000196708"/>
    </source>
</evidence>